<organism evidence="3 4">
    <name type="scientific">Microdochium bolleyi</name>
    <dbReference type="NCBI Taxonomy" id="196109"/>
    <lineage>
        <taxon>Eukaryota</taxon>
        <taxon>Fungi</taxon>
        <taxon>Dikarya</taxon>
        <taxon>Ascomycota</taxon>
        <taxon>Pezizomycotina</taxon>
        <taxon>Sordariomycetes</taxon>
        <taxon>Xylariomycetidae</taxon>
        <taxon>Xylariales</taxon>
        <taxon>Microdochiaceae</taxon>
        <taxon>Microdochium</taxon>
    </lineage>
</organism>
<protein>
    <recommendedName>
        <fullName evidence="2">DUF8035 domain-containing protein</fullName>
    </recommendedName>
</protein>
<feature type="compositionally biased region" description="Low complexity" evidence="1">
    <location>
        <begin position="824"/>
        <end position="835"/>
    </location>
</feature>
<name>A0A136IV15_9PEZI</name>
<dbReference type="InterPro" id="IPR058348">
    <property type="entry name" value="DUF8035"/>
</dbReference>
<dbReference type="EMBL" id="KQ964257">
    <property type="protein sequence ID" value="KXJ88757.1"/>
    <property type="molecule type" value="Genomic_DNA"/>
</dbReference>
<sequence length="850" mass="94499">MITQSAPEGHMSAAHVDDVDAFSRRLYRRARTAGPSFSEIASVVRSIHTVLKHLKSEVEDPASLLCSSSSSVYARQLTPLVEDCDFALQQLEVVLDKYNNPNAANIGDGPKSNLMPGEMGWVLERAESDRLELIRAKLATQKLNIDMFLDTVQLRNTARRHDNSVVDTSHVDMDSIKDKVDAIATRICQFKDSDSADDDEELWQKFRDELVHEGFSEDVLRQNQDVLRAYIRQLDQQAMTHDGSMPSVRGFLEQYNPSDDPGLQLAPYEDPGLQLAPHEDYPAPAELSAQAMYQSPRVAYATSDDTRSLDRYQPAELSARGSGLSYEDYSSEDEDLQSNSSLALISTRDLMAIDRRSNDLAIAQANRGLPAPHDPFANAMEHPVGSPASNRYLPPSSSQPALMPSAGAEATSGGLVGPSCTSPPPVLHSNSISAPAIAGESPSLPRATRLAPDSQGQDIPLDAKWTRIKRSLVCIEVLSQRGMRFEARPTFVAILGALSREEIEELARRSAEVREMRKVATSKPSVNGGANGASKPRRPEDRYHPNKYRNWDIETPQDPKNNGYVINPSGRREHSHASEASDLYDSSDDTESDSGYTDSEDRFRPPPRHKSQPYHHTQSELRSRRDSVVSHGSSGSDHGNRDDDKGTKSYPFIVPAPTTDNRKATNGDSASPAATVQPKPILKNKGEPTHVRFDPEPHVLDENMSSPSRSLPRRSGRSNGGGRERSHHSDRHADRDTREKERERERERERDRDSHRDRDRDRDYGEKYDNRDRTRSDRDREDYYRDDYDSRSHRPRRDRGESLSSSAPSSYGRRKDPSRRRGRNGALSAAGIGGAAASLLSVLTEAAAAL</sequence>
<dbReference type="OrthoDB" id="5226662at2759"/>
<feature type="region of interest" description="Disordered" evidence="1">
    <location>
        <begin position="377"/>
        <end position="458"/>
    </location>
</feature>
<feature type="domain" description="DUF8035" evidence="2">
    <location>
        <begin position="462"/>
        <end position="515"/>
    </location>
</feature>
<gene>
    <name evidence="3" type="ORF">Micbo1qcDRAFT_166197</name>
</gene>
<feature type="region of interest" description="Disordered" evidence="1">
    <location>
        <begin position="514"/>
        <end position="835"/>
    </location>
</feature>
<feature type="compositionally biased region" description="Basic and acidic residues" evidence="1">
    <location>
        <begin position="537"/>
        <end position="552"/>
    </location>
</feature>
<dbReference type="InParanoid" id="A0A136IV15"/>
<feature type="compositionally biased region" description="Basic and acidic residues" evidence="1">
    <location>
        <begin position="731"/>
        <end position="792"/>
    </location>
</feature>
<dbReference type="PANTHER" id="PTHR42081:SF2">
    <property type="entry name" value="NIPPED-B-LIKE PROTEIN B"/>
    <property type="match status" value="1"/>
</dbReference>
<dbReference type="Pfam" id="PF26118">
    <property type="entry name" value="DUF8035"/>
    <property type="match status" value="1"/>
</dbReference>
<feature type="compositionally biased region" description="Basic and acidic residues" evidence="1">
    <location>
        <begin position="570"/>
        <end position="579"/>
    </location>
</feature>
<dbReference type="Proteomes" id="UP000070501">
    <property type="component" value="Unassembled WGS sequence"/>
</dbReference>
<accession>A0A136IV15</accession>
<keyword evidence="4" id="KW-1185">Reference proteome</keyword>
<reference evidence="4" key="1">
    <citation type="submission" date="2016-02" db="EMBL/GenBank/DDBJ databases">
        <title>Draft genome sequence of Microdochium bolleyi, a fungal endophyte of beachgrass.</title>
        <authorList>
            <consortium name="DOE Joint Genome Institute"/>
            <person name="David A.S."/>
            <person name="May G."/>
            <person name="Haridas S."/>
            <person name="Lim J."/>
            <person name="Wang M."/>
            <person name="Labutti K."/>
            <person name="Lipzen A."/>
            <person name="Barry K."/>
            <person name="Grigoriev I.V."/>
        </authorList>
    </citation>
    <scope>NUCLEOTIDE SEQUENCE [LARGE SCALE GENOMIC DNA]</scope>
    <source>
        <strain evidence="4">J235TASD1</strain>
    </source>
</reference>
<feature type="compositionally biased region" description="Basic and acidic residues" evidence="1">
    <location>
        <begin position="684"/>
        <end position="701"/>
    </location>
</feature>
<dbReference type="STRING" id="196109.A0A136IV15"/>
<feature type="compositionally biased region" description="Basic and acidic residues" evidence="1">
    <location>
        <begin position="617"/>
        <end position="628"/>
    </location>
</feature>
<dbReference type="PANTHER" id="PTHR42081">
    <property type="entry name" value="ZINC FINGER PROTEIN DHHC DOMAIN CONTAINING PROTEIN"/>
    <property type="match status" value="1"/>
</dbReference>
<feature type="region of interest" description="Disordered" evidence="1">
    <location>
        <begin position="311"/>
        <end position="335"/>
    </location>
</feature>
<evidence type="ECO:0000313" key="4">
    <source>
        <dbReference type="Proteomes" id="UP000070501"/>
    </source>
</evidence>
<feature type="compositionally biased region" description="Basic and acidic residues" evidence="1">
    <location>
        <begin position="638"/>
        <end position="647"/>
    </location>
</feature>
<evidence type="ECO:0000259" key="2">
    <source>
        <dbReference type="Pfam" id="PF26118"/>
    </source>
</evidence>
<proteinExistence type="predicted"/>
<dbReference type="AlphaFoldDB" id="A0A136IV15"/>
<evidence type="ECO:0000256" key="1">
    <source>
        <dbReference type="SAM" id="MobiDB-lite"/>
    </source>
</evidence>
<evidence type="ECO:0000313" key="3">
    <source>
        <dbReference type="EMBL" id="KXJ88757.1"/>
    </source>
</evidence>